<dbReference type="Gene3D" id="3.60.10.10">
    <property type="entry name" value="Endonuclease/exonuclease/phosphatase"/>
    <property type="match status" value="1"/>
</dbReference>
<gene>
    <name evidence="2" type="ORF">SAMN04488552_2166</name>
</gene>
<name>A0A1H1PLN9_9FLAO</name>
<protein>
    <submittedName>
        <fullName evidence="2">Metal-dependent hydrolase, endonuclease/exonuclease/phosphatase family</fullName>
    </submittedName>
</protein>
<proteinExistence type="predicted"/>
<evidence type="ECO:0000313" key="2">
    <source>
        <dbReference type="EMBL" id="SDS12148.1"/>
    </source>
</evidence>
<dbReference type="Pfam" id="PF03372">
    <property type="entry name" value="Exo_endo_phos"/>
    <property type="match status" value="1"/>
</dbReference>
<feature type="domain" description="Endonuclease/exonuclease/phosphatase" evidence="1">
    <location>
        <begin position="25"/>
        <end position="265"/>
    </location>
</feature>
<evidence type="ECO:0000313" key="3">
    <source>
        <dbReference type="Proteomes" id="UP000198858"/>
    </source>
</evidence>
<dbReference type="InterPro" id="IPR005135">
    <property type="entry name" value="Endo/exonuclease/phosphatase"/>
</dbReference>
<dbReference type="SUPFAM" id="SSF56219">
    <property type="entry name" value="DNase I-like"/>
    <property type="match status" value="1"/>
</dbReference>
<dbReference type="AlphaFoldDB" id="A0A1H1PLN9"/>
<keyword evidence="2" id="KW-0269">Exonuclease</keyword>
<keyword evidence="2" id="KW-0378">Hydrolase</keyword>
<reference evidence="2 3" key="1">
    <citation type="submission" date="2016-10" db="EMBL/GenBank/DDBJ databases">
        <authorList>
            <person name="Varghese N."/>
            <person name="Submissions S."/>
        </authorList>
    </citation>
    <scope>NUCLEOTIDE SEQUENCE [LARGE SCALE GENOMIC DNA]</scope>
    <source>
        <strain evidence="2 3">Mar_2010_102</strain>
    </source>
</reference>
<dbReference type="PANTHER" id="PTHR12121:SF36">
    <property type="entry name" value="ENDONUCLEASE_EXONUCLEASE_PHOSPHATASE DOMAIN-CONTAINING PROTEIN"/>
    <property type="match status" value="1"/>
</dbReference>
<dbReference type="RefSeq" id="WP_089662555.1">
    <property type="nucleotide sequence ID" value="NZ_LT629745.1"/>
</dbReference>
<dbReference type="InterPro" id="IPR050410">
    <property type="entry name" value="CCR4/nocturin_mRNA_transcr"/>
</dbReference>
<dbReference type="PANTHER" id="PTHR12121">
    <property type="entry name" value="CARBON CATABOLITE REPRESSOR PROTEIN 4"/>
    <property type="match status" value="1"/>
</dbReference>
<dbReference type="GO" id="GO:0000175">
    <property type="term" value="F:3'-5'-RNA exonuclease activity"/>
    <property type="evidence" value="ECO:0007669"/>
    <property type="project" value="TreeGrafter"/>
</dbReference>
<dbReference type="EMBL" id="LT629745">
    <property type="protein sequence ID" value="SDS12148.1"/>
    <property type="molecule type" value="Genomic_DNA"/>
</dbReference>
<dbReference type="GO" id="GO:0004519">
    <property type="term" value="F:endonuclease activity"/>
    <property type="evidence" value="ECO:0007669"/>
    <property type="project" value="UniProtKB-KW"/>
</dbReference>
<dbReference type="CDD" id="cd09083">
    <property type="entry name" value="EEP-1"/>
    <property type="match status" value="1"/>
</dbReference>
<dbReference type="Proteomes" id="UP000198858">
    <property type="component" value="Chromosome I"/>
</dbReference>
<keyword evidence="3" id="KW-1185">Reference proteome</keyword>
<evidence type="ECO:0000259" key="1">
    <source>
        <dbReference type="Pfam" id="PF03372"/>
    </source>
</evidence>
<keyword evidence="2" id="KW-0255">Endonuclease</keyword>
<accession>A0A1H1PLN9</accession>
<sequence length="276" mass="32491">MKNRFFIFFLLFMQATLYSQQLELMTYNIKYANENDGENSWSNRQDWITDQIKFYEPDILGVQEAVIMQIDHFSTNMPQYKYVGIGREGENKGEFSAIFYNKDKFEVLHNETFWLSETPSEISKGWDAAFNRVCTYALFQNMETQEKFYVFNTHFDHVGKEARVNSARLIIRKIKELNKEDLPVFLMGDFNLEPDSEGIQLLSGHLDKSREKAEMSFGPVGTFNGYNFNEPVNRRIDYIFTNNKVKVKKYAVLTDSKELRYPSDHFPVMIIAELKK</sequence>
<dbReference type="InterPro" id="IPR036691">
    <property type="entry name" value="Endo/exonu/phosph_ase_sf"/>
</dbReference>
<organism evidence="2 3">
    <name type="scientific">Christiangramia echinicola</name>
    <dbReference type="NCBI Taxonomy" id="279359"/>
    <lineage>
        <taxon>Bacteria</taxon>
        <taxon>Pseudomonadati</taxon>
        <taxon>Bacteroidota</taxon>
        <taxon>Flavobacteriia</taxon>
        <taxon>Flavobacteriales</taxon>
        <taxon>Flavobacteriaceae</taxon>
        <taxon>Christiangramia</taxon>
    </lineage>
</organism>
<dbReference type="STRING" id="1250231.SAMN04488552_2166"/>
<keyword evidence="2" id="KW-0540">Nuclease</keyword>